<dbReference type="PANTHER" id="PTHR23409:SF18">
    <property type="entry name" value="RIBONUCLEOSIDE-DIPHOSPHATE REDUCTASE SUBUNIT M2"/>
    <property type="match status" value="1"/>
</dbReference>
<dbReference type="SUPFAM" id="SSF47240">
    <property type="entry name" value="Ferritin-like"/>
    <property type="match status" value="1"/>
</dbReference>
<keyword evidence="2" id="KW-1185">Reference proteome</keyword>
<reference evidence="1" key="1">
    <citation type="journal article" date="2022" name="Front. Genet.">
        <title>Chromosome-Scale Assembly of the Dendrobium nobile Genome Provides Insights Into the Molecular Mechanism of the Biosynthesis of the Medicinal Active Ingredient of Dendrobium.</title>
        <authorList>
            <person name="Xu Q."/>
            <person name="Niu S.-C."/>
            <person name="Li K.-L."/>
            <person name="Zheng P.-J."/>
            <person name="Zhang X.-J."/>
            <person name="Jia Y."/>
            <person name="Liu Y."/>
            <person name="Niu Y.-X."/>
            <person name="Yu L.-H."/>
            <person name="Chen D.-F."/>
            <person name="Zhang G.-Q."/>
        </authorList>
    </citation>
    <scope>NUCLEOTIDE SEQUENCE</scope>
    <source>
        <tissue evidence="1">Leaf</tissue>
    </source>
</reference>
<dbReference type="Gene3D" id="1.10.620.20">
    <property type="entry name" value="Ribonucleotide Reductase, subunit A"/>
    <property type="match status" value="1"/>
</dbReference>
<protein>
    <submittedName>
        <fullName evidence="1">Uncharacterized protein</fullName>
    </submittedName>
</protein>
<dbReference type="OrthoDB" id="783088at2759"/>
<gene>
    <name evidence="1" type="ORF">KFK09_028768</name>
</gene>
<dbReference type="EMBL" id="JAGYWB010000019">
    <property type="protein sequence ID" value="KAI0488929.1"/>
    <property type="molecule type" value="Genomic_DNA"/>
</dbReference>
<dbReference type="AlphaFoldDB" id="A0A8T3A476"/>
<evidence type="ECO:0000313" key="1">
    <source>
        <dbReference type="EMBL" id="KAI0488929.1"/>
    </source>
</evidence>
<sequence>MTGPHACAVVEPSKEQLVEELLFIPSNPPLEEPLLAPNPNHFCMFLIRYPHIWEMYEKVEASFWITKEVNLCQDIYHWDQTLKSDECHFMTHVLTFFTVADGIIIENLAGRIQTKVSLLDSKLADGTILICGVAQTMHAMGKKMAFLVLSSLLRSSKYAT</sequence>
<accession>A0A8T3A476</accession>
<dbReference type="Proteomes" id="UP000829196">
    <property type="component" value="Unassembled WGS sequence"/>
</dbReference>
<dbReference type="SMR" id="A0A8T3A476"/>
<dbReference type="InterPro" id="IPR009078">
    <property type="entry name" value="Ferritin-like_SF"/>
</dbReference>
<dbReference type="GO" id="GO:0016491">
    <property type="term" value="F:oxidoreductase activity"/>
    <property type="evidence" value="ECO:0007669"/>
    <property type="project" value="InterPro"/>
</dbReference>
<dbReference type="Pfam" id="PF00268">
    <property type="entry name" value="Ribonuc_red_sm"/>
    <property type="match status" value="1"/>
</dbReference>
<dbReference type="PANTHER" id="PTHR23409">
    <property type="entry name" value="RIBONUCLEOSIDE-DIPHOSPHATE REDUCTASE SMALL CHAIN"/>
    <property type="match status" value="1"/>
</dbReference>
<organism evidence="1 2">
    <name type="scientific">Dendrobium nobile</name>
    <name type="common">Orchid</name>
    <dbReference type="NCBI Taxonomy" id="94219"/>
    <lineage>
        <taxon>Eukaryota</taxon>
        <taxon>Viridiplantae</taxon>
        <taxon>Streptophyta</taxon>
        <taxon>Embryophyta</taxon>
        <taxon>Tracheophyta</taxon>
        <taxon>Spermatophyta</taxon>
        <taxon>Magnoliopsida</taxon>
        <taxon>Liliopsida</taxon>
        <taxon>Asparagales</taxon>
        <taxon>Orchidaceae</taxon>
        <taxon>Epidendroideae</taxon>
        <taxon>Malaxideae</taxon>
        <taxon>Dendrobiinae</taxon>
        <taxon>Dendrobium</taxon>
    </lineage>
</organism>
<dbReference type="InterPro" id="IPR000358">
    <property type="entry name" value="RNR_small_fam"/>
</dbReference>
<evidence type="ECO:0000313" key="2">
    <source>
        <dbReference type="Proteomes" id="UP000829196"/>
    </source>
</evidence>
<dbReference type="InterPro" id="IPR012348">
    <property type="entry name" value="RNR-like"/>
</dbReference>
<proteinExistence type="predicted"/>
<comment type="caution">
    <text evidence="1">The sequence shown here is derived from an EMBL/GenBank/DDBJ whole genome shotgun (WGS) entry which is preliminary data.</text>
</comment>
<name>A0A8T3A476_DENNO</name>
<dbReference type="GO" id="GO:0009263">
    <property type="term" value="P:deoxyribonucleotide biosynthetic process"/>
    <property type="evidence" value="ECO:0007669"/>
    <property type="project" value="InterPro"/>
</dbReference>